<dbReference type="AlphaFoldDB" id="A0A507D4L4"/>
<protein>
    <recommendedName>
        <fullName evidence="3">F-box domain-containing protein</fullName>
    </recommendedName>
</protein>
<gene>
    <name evidence="1" type="ORF">SeMB42_g03813</name>
</gene>
<evidence type="ECO:0000313" key="1">
    <source>
        <dbReference type="EMBL" id="TPX46178.1"/>
    </source>
</evidence>
<dbReference type="SUPFAM" id="SSF52047">
    <property type="entry name" value="RNI-like"/>
    <property type="match status" value="1"/>
</dbReference>
<keyword evidence="2" id="KW-1185">Reference proteome</keyword>
<accession>A0A507D4L4</accession>
<proteinExistence type="predicted"/>
<dbReference type="VEuPathDB" id="FungiDB:SeMB42_g03813"/>
<name>A0A507D4L4_9FUNG</name>
<organism evidence="1 2">
    <name type="scientific">Synchytrium endobioticum</name>
    <dbReference type="NCBI Taxonomy" id="286115"/>
    <lineage>
        <taxon>Eukaryota</taxon>
        <taxon>Fungi</taxon>
        <taxon>Fungi incertae sedis</taxon>
        <taxon>Chytridiomycota</taxon>
        <taxon>Chytridiomycota incertae sedis</taxon>
        <taxon>Chytridiomycetes</taxon>
        <taxon>Synchytriales</taxon>
        <taxon>Synchytriaceae</taxon>
        <taxon>Synchytrium</taxon>
    </lineage>
</organism>
<dbReference type="Gene3D" id="3.80.10.10">
    <property type="entry name" value="Ribonuclease Inhibitor"/>
    <property type="match status" value="1"/>
</dbReference>
<evidence type="ECO:0008006" key="3">
    <source>
        <dbReference type="Google" id="ProtNLM"/>
    </source>
</evidence>
<reference evidence="1 2" key="1">
    <citation type="journal article" date="2019" name="Sci. Rep.">
        <title>Comparative genomics of chytrid fungi reveal insights into the obligate biotrophic and pathogenic lifestyle of Synchytrium endobioticum.</title>
        <authorList>
            <person name="van de Vossenberg B.T.L.H."/>
            <person name="Warris S."/>
            <person name="Nguyen H.D.T."/>
            <person name="van Gent-Pelzer M.P.E."/>
            <person name="Joly D.L."/>
            <person name="van de Geest H.C."/>
            <person name="Bonants P.J.M."/>
            <person name="Smith D.S."/>
            <person name="Levesque C.A."/>
            <person name="van der Lee T.A.J."/>
        </authorList>
    </citation>
    <scope>NUCLEOTIDE SEQUENCE [LARGE SCALE GENOMIC DNA]</scope>
    <source>
        <strain evidence="1 2">MB42</strain>
    </source>
</reference>
<dbReference type="EMBL" id="QEAN01000142">
    <property type="protein sequence ID" value="TPX46178.1"/>
    <property type="molecule type" value="Genomic_DNA"/>
</dbReference>
<dbReference type="InterPro" id="IPR032675">
    <property type="entry name" value="LRR_dom_sf"/>
</dbReference>
<comment type="caution">
    <text evidence="1">The sequence shown here is derived from an EMBL/GenBank/DDBJ whole genome shotgun (WGS) entry which is preliminary data.</text>
</comment>
<evidence type="ECO:0000313" key="2">
    <source>
        <dbReference type="Proteomes" id="UP000317494"/>
    </source>
</evidence>
<sequence>MHERWTQPELDGRMERDYRRVTSNELSPCRSDHSMVKMQRTPSHERKPITTFLSLPNELILSMVAFIKYCATKARLGRCCKRLSFVILPTIYKVISCLDGDVYGRLHQPSVPAAIFQNLATIPWYMLEGVRSVLVKHGFPCIVKLLTTAPKIETLLALGGAHFRATDVIRICLNIRNTVKVLDIQYRDLEYVSWIIDGWPMLEDVTIVSWDCIKLPDDREIIGRDITAMPRILSRMPVLRDLKIHTCWDDSILSSPEPIFPASLRRLEIYKFEELDLHILAYHLQQTQLATLKLSDGLVSNGKKPDNVYSSAMPYLSELALIRVVAIGNPAEWLSSSCANLSYLLLSGCRGSQDTLLPLIFNPGTLRFKNLVVTDCTFAEPPNPFPSPARRKLVSNVYDSLRFLWWTPIHEELYMILPHLSNLEELKLEGGSGVIEERLCRLVARLPNLRGLELTRFAPLDGELTFNRIWAPPKLPLLDNLTLVLATCERSIFKGLKEFIRKRTGESAQSSNVAEFQHLLIQGCLQDRKVHLVMPRDLDILLRIKDCGGHEGHGDDEV</sequence>
<dbReference type="Proteomes" id="UP000317494">
    <property type="component" value="Unassembled WGS sequence"/>
</dbReference>